<organism evidence="2 3">
    <name type="scientific">Arthrobotrys conoides</name>
    <dbReference type="NCBI Taxonomy" id="74498"/>
    <lineage>
        <taxon>Eukaryota</taxon>
        <taxon>Fungi</taxon>
        <taxon>Dikarya</taxon>
        <taxon>Ascomycota</taxon>
        <taxon>Pezizomycotina</taxon>
        <taxon>Orbiliomycetes</taxon>
        <taxon>Orbiliales</taxon>
        <taxon>Orbiliaceae</taxon>
        <taxon>Arthrobotrys</taxon>
    </lineage>
</organism>
<dbReference type="Proteomes" id="UP001307849">
    <property type="component" value="Unassembled WGS sequence"/>
</dbReference>
<name>A0AAN8NEB8_9PEZI</name>
<keyword evidence="3" id="KW-1185">Reference proteome</keyword>
<feature type="region of interest" description="Disordered" evidence="1">
    <location>
        <begin position="306"/>
        <end position="330"/>
    </location>
</feature>
<dbReference type="EMBL" id="JAVHJM010000011">
    <property type="protein sequence ID" value="KAK6502654.1"/>
    <property type="molecule type" value="Genomic_DNA"/>
</dbReference>
<sequence>MTLFRFNSIELFEHMYSGGESSRRKPKPERPRLPIRPEDLNFRERPDLLVTYNIRIKADDAELFQCNKYCLIDYPEFWLMFFIDVPENEQDPPKGHWTCPPELEWIYQAPEVPSPSRVNMYTMLRYPLMEYYGLQTLHFMKYISSRHDSELVVERSRLELLRERIQHVDRALLNVINEIPGDLLAAKMAKPWYKFGKSDYFKPQKLWLGKQLIFYRKNLHVMRESVTNMLDTMFPYGPQKNETEAPLSSWRWARRYEGYIVNIPDWTFPDAFISSLGKFAVKFYTNKNEKKMKTYKEWAPPRRGAEGLRHAQSAGQNVHLPKPINLGDHNRRRDSAFNSDAWVLDWSKKNLWTTRKHFADVAYINTFGRKDEFYEQVTAVKNQAGYS</sequence>
<protein>
    <submittedName>
        <fullName evidence="2">Uncharacterized protein</fullName>
    </submittedName>
</protein>
<proteinExistence type="predicted"/>
<gene>
    <name evidence="2" type="ORF">TWF506_003232</name>
</gene>
<dbReference type="AlphaFoldDB" id="A0AAN8NEB8"/>
<evidence type="ECO:0000313" key="3">
    <source>
        <dbReference type="Proteomes" id="UP001307849"/>
    </source>
</evidence>
<evidence type="ECO:0000256" key="1">
    <source>
        <dbReference type="SAM" id="MobiDB-lite"/>
    </source>
</evidence>
<reference evidence="2 3" key="1">
    <citation type="submission" date="2019-10" db="EMBL/GenBank/DDBJ databases">
        <authorList>
            <person name="Palmer J.M."/>
        </authorList>
    </citation>
    <scope>NUCLEOTIDE SEQUENCE [LARGE SCALE GENOMIC DNA]</scope>
    <source>
        <strain evidence="2 3">TWF506</strain>
    </source>
</reference>
<comment type="caution">
    <text evidence="2">The sequence shown here is derived from an EMBL/GenBank/DDBJ whole genome shotgun (WGS) entry which is preliminary data.</text>
</comment>
<evidence type="ECO:0000313" key="2">
    <source>
        <dbReference type="EMBL" id="KAK6502654.1"/>
    </source>
</evidence>
<accession>A0AAN8NEB8</accession>